<evidence type="ECO:0000313" key="2">
    <source>
        <dbReference type="EMBL" id="NEK56588.1"/>
    </source>
</evidence>
<feature type="transmembrane region" description="Helical" evidence="1">
    <location>
        <begin position="108"/>
        <end position="136"/>
    </location>
</feature>
<feature type="transmembrane region" description="Helical" evidence="1">
    <location>
        <begin position="34"/>
        <end position="56"/>
    </location>
</feature>
<keyword evidence="3" id="KW-1185">Reference proteome</keyword>
<reference evidence="2 3" key="1">
    <citation type="submission" date="2020-02" db="EMBL/GenBank/DDBJ databases">
        <title>Geodermatophilus sabuli CPCC 205279 I12A-02694.</title>
        <authorList>
            <person name="Jiang Z."/>
        </authorList>
    </citation>
    <scope>NUCLEOTIDE SEQUENCE [LARGE SCALE GENOMIC DNA]</scope>
    <source>
        <strain evidence="2 3">I12A-02694</strain>
    </source>
</reference>
<dbReference type="EMBL" id="JAAGWF010000002">
    <property type="protein sequence ID" value="NEK56588.1"/>
    <property type="molecule type" value="Genomic_DNA"/>
</dbReference>
<feature type="transmembrane region" description="Helical" evidence="1">
    <location>
        <begin position="179"/>
        <end position="202"/>
    </location>
</feature>
<keyword evidence="1" id="KW-0812">Transmembrane</keyword>
<dbReference type="Proteomes" id="UP000470246">
    <property type="component" value="Unassembled WGS sequence"/>
</dbReference>
<evidence type="ECO:0000313" key="3">
    <source>
        <dbReference type="Proteomes" id="UP000470246"/>
    </source>
</evidence>
<dbReference type="RefSeq" id="WP_163479759.1">
    <property type="nucleotide sequence ID" value="NZ_JAAGWF010000002.1"/>
</dbReference>
<protein>
    <submittedName>
        <fullName evidence="2">Uncharacterized protein</fullName>
    </submittedName>
</protein>
<organism evidence="2 3">
    <name type="scientific">Geodermatophilus sabuli</name>
    <dbReference type="NCBI Taxonomy" id="1564158"/>
    <lineage>
        <taxon>Bacteria</taxon>
        <taxon>Bacillati</taxon>
        <taxon>Actinomycetota</taxon>
        <taxon>Actinomycetes</taxon>
        <taxon>Geodermatophilales</taxon>
        <taxon>Geodermatophilaceae</taxon>
        <taxon>Geodermatophilus</taxon>
    </lineage>
</organism>
<accession>A0A7K3VW94</accession>
<keyword evidence="1" id="KW-0472">Membrane</keyword>
<evidence type="ECO:0000256" key="1">
    <source>
        <dbReference type="SAM" id="Phobius"/>
    </source>
</evidence>
<sequence length="211" mass="21596">MAEIPASTQISEITDSMQTRPTVEPRPPTPPGPFVVAVGLLVALWCAGFAAVSVWFELTDHFEVGQYADDAAALSVVDWFVAALKVMGAAVALLAVSRTPRFLGPRTVGTLLWAAFATLAVYVAGSITQAVVMLAGSAGDAEQVDAASVGYVLAMLLGAAGFGVLAISYARRAALGRRVMLIGVCGAPVVLGSVFLGLPAILRAVGLLSGP</sequence>
<name>A0A7K3VW94_9ACTN</name>
<proteinExistence type="predicted"/>
<comment type="caution">
    <text evidence="2">The sequence shown here is derived from an EMBL/GenBank/DDBJ whole genome shotgun (WGS) entry which is preliminary data.</text>
</comment>
<feature type="transmembrane region" description="Helical" evidence="1">
    <location>
        <begin position="76"/>
        <end position="96"/>
    </location>
</feature>
<feature type="transmembrane region" description="Helical" evidence="1">
    <location>
        <begin position="148"/>
        <end position="167"/>
    </location>
</feature>
<gene>
    <name evidence="2" type="ORF">GCU56_01700</name>
</gene>
<dbReference type="AlphaFoldDB" id="A0A7K3VW94"/>
<keyword evidence="1" id="KW-1133">Transmembrane helix</keyword>